<evidence type="ECO:0000313" key="3">
    <source>
        <dbReference type="EMBL" id="GER00223.1"/>
    </source>
</evidence>
<dbReference type="EMBL" id="BKCM01000003">
    <property type="protein sequence ID" value="GER00223.1"/>
    <property type="molecule type" value="Genomic_DNA"/>
</dbReference>
<comment type="caution">
    <text evidence="3">The sequence shown here is derived from an EMBL/GenBank/DDBJ whole genome shotgun (WGS) entry which is preliminary data.</text>
</comment>
<evidence type="ECO:0000256" key="1">
    <source>
        <dbReference type="SAM" id="Phobius"/>
    </source>
</evidence>
<feature type="transmembrane region" description="Helical" evidence="1">
    <location>
        <begin position="6"/>
        <end position="30"/>
    </location>
</feature>
<evidence type="ECO:0000313" key="4">
    <source>
        <dbReference type="Proteomes" id="UP000325187"/>
    </source>
</evidence>
<feature type="domain" description="DUF5935" evidence="2">
    <location>
        <begin position="5"/>
        <end position="126"/>
    </location>
</feature>
<dbReference type="Proteomes" id="UP000325187">
    <property type="component" value="Unassembled WGS sequence"/>
</dbReference>
<keyword evidence="1" id="KW-0472">Membrane</keyword>
<feature type="transmembrane region" description="Helical" evidence="1">
    <location>
        <begin position="111"/>
        <end position="134"/>
    </location>
</feature>
<proteinExistence type="predicted"/>
<keyword evidence="4" id="KW-1185">Reference proteome</keyword>
<feature type="transmembrane region" description="Helical" evidence="1">
    <location>
        <begin position="72"/>
        <end position="90"/>
    </location>
</feature>
<sequence length="153" mass="17555">MTLSSLFLLVCILILVPLIFISPVVGLYSYHWISLLNPHRLVYGPAYFFPFAMVLAGLTIGSWLISAEQKKITFTAPVIILLIFALWVTFTSFFAQVPESVWTYWGRAEKTFLMTFITVILVTSRELFTLWFGFSFSPSEYWAFAAAFPPLFR</sequence>
<evidence type="ECO:0000259" key="2">
    <source>
        <dbReference type="Pfam" id="PF19358"/>
    </source>
</evidence>
<dbReference type="RefSeq" id="WP_150001915.1">
    <property type="nucleotide sequence ID" value="NZ_BKCM01000003.1"/>
</dbReference>
<feature type="transmembrane region" description="Helical" evidence="1">
    <location>
        <begin position="42"/>
        <end position="66"/>
    </location>
</feature>
<organism evidence="3 4">
    <name type="scientific">Iodidimonas gelatinilytica</name>
    <dbReference type="NCBI Taxonomy" id="1236966"/>
    <lineage>
        <taxon>Bacteria</taxon>
        <taxon>Pseudomonadati</taxon>
        <taxon>Pseudomonadota</taxon>
        <taxon>Alphaproteobacteria</taxon>
        <taxon>Iodidimonadales</taxon>
        <taxon>Iodidimonadaceae</taxon>
        <taxon>Iodidimonas</taxon>
    </lineage>
</organism>
<accession>A0A5A7MW21</accession>
<protein>
    <recommendedName>
        <fullName evidence="2">DUF5935 domain-containing protein</fullName>
    </recommendedName>
</protein>
<gene>
    <name evidence="3" type="ORF">JCM17845_08460</name>
</gene>
<dbReference type="AlphaFoldDB" id="A0A5A7MW21"/>
<keyword evidence="1" id="KW-0812">Transmembrane</keyword>
<dbReference type="InterPro" id="IPR045979">
    <property type="entry name" value="DUF5935"/>
</dbReference>
<keyword evidence="1" id="KW-1133">Transmembrane helix</keyword>
<reference evidence="3 4" key="1">
    <citation type="submission" date="2019-09" db="EMBL/GenBank/DDBJ databases">
        <title>NBRP : Genome information of microbial organism related human and environment.</title>
        <authorList>
            <person name="Hattori M."/>
            <person name="Oshima K."/>
            <person name="Inaba H."/>
            <person name="Suda W."/>
            <person name="Sakamoto M."/>
            <person name="Iino T."/>
            <person name="Kitahara M."/>
            <person name="Oshida Y."/>
            <person name="Iida T."/>
            <person name="Kudo T."/>
            <person name="Itoh T."/>
            <person name="Ohkuma M."/>
        </authorList>
    </citation>
    <scope>NUCLEOTIDE SEQUENCE [LARGE SCALE GENOMIC DNA]</scope>
    <source>
        <strain evidence="3 4">Mie-1</strain>
    </source>
</reference>
<name>A0A5A7MW21_9PROT</name>
<dbReference type="Pfam" id="PF19358">
    <property type="entry name" value="DUF5935"/>
    <property type="match status" value="1"/>
</dbReference>